<accession>A0A8R1UT76</accession>
<keyword evidence="2" id="KW-1133">Transmembrane helix</keyword>
<dbReference type="EnsemblMetazoa" id="PPA37551.1">
    <property type="protein sequence ID" value="PPA37551.1"/>
    <property type="gene ID" value="WBGene00275920"/>
</dbReference>
<feature type="transmembrane region" description="Helical" evidence="2">
    <location>
        <begin position="35"/>
        <end position="55"/>
    </location>
</feature>
<organism evidence="3 4">
    <name type="scientific">Pristionchus pacificus</name>
    <name type="common">Parasitic nematode worm</name>
    <dbReference type="NCBI Taxonomy" id="54126"/>
    <lineage>
        <taxon>Eukaryota</taxon>
        <taxon>Metazoa</taxon>
        <taxon>Ecdysozoa</taxon>
        <taxon>Nematoda</taxon>
        <taxon>Chromadorea</taxon>
        <taxon>Rhabditida</taxon>
        <taxon>Rhabditina</taxon>
        <taxon>Diplogasteromorpha</taxon>
        <taxon>Diplogasteroidea</taxon>
        <taxon>Neodiplogasteridae</taxon>
        <taxon>Pristionchus</taxon>
    </lineage>
</organism>
<dbReference type="Proteomes" id="UP000005239">
    <property type="component" value="Unassembled WGS sequence"/>
</dbReference>
<reference evidence="4" key="1">
    <citation type="journal article" date="2008" name="Nat. Genet.">
        <title>The Pristionchus pacificus genome provides a unique perspective on nematode lifestyle and parasitism.</title>
        <authorList>
            <person name="Dieterich C."/>
            <person name="Clifton S.W."/>
            <person name="Schuster L.N."/>
            <person name="Chinwalla A."/>
            <person name="Delehaunty K."/>
            <person name="Dinkelacker I."/>
            <person name="Fulton L."/>
            <person name="Fulton R."/>
            <person name="Godfrey J."/>
            <person name="Minx P."/>
            <person name="Mitreva M."/>
            <person name="Roeseler W."/>
            <person name="Tian H."/>
            <person name="Witte H."/>
            <person name="Yang S.P."/>
            <person name="Wilson R.K."/>
            <person name="Sommer R.J."/>
        </authorList>
    </citation>
    <scope>NUCLEOTIDE SEQUENCE [LARGE SCALE GENOMIC DNA]</scope>
    <source>
        <strain evidence="4">PS312</strain>
    </source>
</reference>
<evidence type="ECO:0000313" key="3">
    <source>
        <dbReference type="EnsemblMetazoa" id="PPA37551.1"/>
    </source>
</evidence>
<evidence type="ECO:0000313" key="4">
    <source>
        <dbReference type="Proteomes" id="UP000005239"/>
    </source>
</evidence>
<keyword evidence="2" id="KW-0812">Transmembrane</keyword>
<accession>A0A2A6BBQ9</accession>
<keyword evidence="2" id="KW-0472">Membrane</keyword>
<reference evidence="3" key="2">
    <citation type="submission" date="2022-06" db="UniProtKB">
        <authorList>
            <consortium name="EnsemblMetazoa"/>
        </authorList>
    </citation>
    <scope>IDENTIFICATION</scope>
    <source>
        <strain evidence="3">PS312</strain>
    </source>
</reference>
<evidence type="ECO:0000256" key="1">
    <source>
        <dbReference type="SAM" id="MobiDB-lite"/>
    </source>
</evidence>
<sequence>MDSHKIDLVRLLYPIPHSSLCKLPPLSPLQPYQPLLPLSLLTTTMFALFAWIPLLRSSLSLFIHAGIFSTAFASYDGSNRESIRSLQTSSAACAEEFISPILYPKYLKPLKFSAVRRGKPKGSRKTKNSSSIFMKKSQNWINATTCIYMAAVLAEDAAPVSEIESDTDSVDPSDSTTRTAAKRRMTSEVDAAVPRKRSRI</sequence>
<gene>
    <name evidence="3" type="primary">WBGene00275920</name>
</gene>
<dbReference type="AlphaFoldDB" id="A0A2A6BBQ9"/>
<name>A0A2A6BBQ9_PRIPA</name>
<keyword evidence="4" id="KW-1185">Reference proteome</keyword>
<proteinExistence type="predicted"/>
<protein>
    <submittedName>
        <fullName evidence="3">Uncharacterized protein</fullName>
    </submittedName>
</protein>
<feature type="region of interest" description="Disordered" evidence="1">
    <location>
        <begin position="162"/>
        <end position="200"/>
    </location>
</feature>
<evidence type="ECO:0000256" key="2">
    <source>
        <dbReference type="SAM" id="Phobius"/>
    </source>
</evidence>